<sequence length="243" mass="27353">MITTIVKGSMDITKLLAGEGRSTSTITQYLSLLQRLHKRRGQHEGLLQRYHALFVEAIHDLAEERKTEQEVMKTAVGKAEIERMKKCLAKEIKEKLYPKGAGNLSDLEKGLLLQSLMLSLYSAIKPLHSDLCHVKVVRLGETRTDRLVDSIVETCINKFTFHRACKKQTGEETRFELVPRALNNQIADSLRLFPRKYVLSNSTGDEGMPSKALKRAFSTIFFKDGTVLDNSSLVRLFNSVSGA</sequence>
<evidence type="ECO:0000313" key="2">
    <source>
        <dbReference type="Proteomes" id="UP000054558"/>
    </source>
</evidence>
<evidence type="ECO:0000313" key="1">
    <source>
        <dbReference type="EMBL" id="GAQ82260.1"/>
    </source>
</evidence>
<name>A0A1Y1HUF3_KLENI</name>
<organism evidence="1 2">
    <name type="scientific">Klebsormidium nitens</name>
    <name type="common">Green alga</name>
    <name type="synonym">Ulothrix nitens</name>
    <dbReference type="NCBI Taxonomy" id="105231"/>
    <lineage>
        <taxon>Eukaryota</taxon>
        <taxon>Viridiplantae</taxon>
        <taxon>Streptophyta</taxon>
        <taxon>Klebsormidiophyceae</taxon>
        <taxon>Klebsormidiales</taxon>
        <taxon>Klebsormidiaceae</taxon>
        <taxon>Klebsormidium</taxon>
    </lineage>
</organism>
<dbReference type="AlphaFoldDB" id="A0A1Y1HUF3"/>
<gene>
    <name evidence="1" type="ORF">KFL_001050230</name>
</gene>
<dbReference type="Proteomes" id="UP000054558">
    <property type="component" value="Unassembled WGS sequence"/>
</dbReference>
<reference evidence="1 2" key="1">
    <citation type="journal article" date="2014" name="Nat. Commun.">
        <title>Klebsormidium flaccidum genome reveals primary factors for plant terrestrial adaptation.</title>
        <authorList>
            <person name="Hori K."/>
            <person name="Maruyama F."/>
            <person name="Fujisawa T."/>
            <person name="Togashi T."/>
            <person name="Yamamoto N."/>
            <person name="Seo M."/>
            <person name="Sato S."/>
            <person name="Yamada T."/>
            <person name="Mori H."/>
            <person name="Tajima N."/>
            <person name="Moriyama T."/>
            <person name="Ikeuchi M."/>
            <person name="Watanabe M."/>
            <person name="Wada H."/>
            <person name="Kobayashi K."/>
            <person name="Saito M."/>
            <person name="Masuda T."/>
            <person name="Sasaki-Sekimoto Y."/>
            <person name="Mashiguchi K."/>
            <person name="Awai K."/>
            <person name="Shimojima M."/>
            <person name="Masuda S."/>
            <person name="Iwai M."/>
            <person name="Nobusawa T."/>
            <person name="Narise T."/>
            <person name="Kondo S."/>
            <person name="Saito H."/>
            <person name="Sato R."/>
            <person name="Murakawa M."/>
            <person name="Ihara Y."/>
            <person name="Oshima-Yamada Y."/>
            <person name="Ohtaka K."/>
            <person name="Satoh M."/>
            <person name="Sonobe K."/>
            <person name="Ishii M."/>
            <person name="Ohtani R."/>
            <person name="Kanamori-Sato M."/>
            <person name="Honoki R."/>
            <person name="Miyazaki D."/>
            <person name="Mochizuki H."/>
            <person name="Umetsu J."/>
            <person name="Higashi K."/>
            <person name="Shibata D."/>
            <person name="Kamiya Y."/>
            <person name="Sato N."/>
            <person name="Nakamura Y."/>
            <person name="Tabata S."/>
            <person name="Ida S."/>
            <person name="Kurokawa K."/>
            <person name="Ohta H."/>
        </authorList>
    </citation>
    <scope>NUCLEOTIDE SEQUENCE [LARGE SCALE GENOMIC DNA]</scope>
    <source>
        <strain evidence="1 2">NIES-2285</strain>
    </source>
</reference>
<dbReference type="EMBL" id="DF237054">
    <property type="protein sequence ID" value="GAQ82260.1"/>
    <property type="molecule type" value="Genomic_DNA"/>
</dbReference>
<protein>
    <submittedName>
        <fullName evidence="1">Uncharacterized protein</fullName>
    </submittedName>
</protein>
<proteinExistence type="predicted"/>
<accession>A0A1Y1HUF3</accession>
<keyword evidence="2" id="KW-1185">Reference proteome</keyword>